<dbReference type="RefSeq" id="YP_010059642.1">
    <property type="nucleotide sequence ID" value="NC_054726.1"/>
</dbReference>
<evidence type="ECO:0000313" key="1">
    <source>
        <dbReference type="EMBL" id="QGJ95027.1"/>
    </source>
</evidence>
<proteinExistence type="predicted"/>
<evidence type="ECO:0000313" key="2">
    <source>
        <dbReference type="Proteomes" id="UP000423065"/>
    </source>
</evidence>
<keyword evidence="2" id="KW-1185">Reference proteome</keyword>
<dbReference type="Proteomes" id="UP000423065">
    <property type="component" value="Segment"/>
</dbReference>
<sequence length="57" mass="6750">MNELIERMERAVEMLKDRRVRYSSSPLNPEYVRLGGKIEGIQLALSYAREEIRKEPQ</sequence>
<name>A0A649VR93_9CAUD</name>
<reference evidence="1 2" key="1">
    <citation type="submission" date="2019-10" db="EMBL/GenBank/DDBJ databases">
        <authorList>
            <person name="Garlena R.A."/>
            <person name="Russell D.A."/>
            <person name="Pope W.H."/>
            <person name="Jacobs-Sera D."/>
            <person name="Hatfull G.F."/>
        </authorList>
    </citation>
    <scope>NUCLEOTIDE SEQUENCE [LARGE SCALE GENOMIC DNA]</scope>
</reference>
<dbReference type="GeneID" id="64766874"/>
<organism evidence="1 2">
    <name type="scientific">Gordonia phage Stormageddon</name>
    <dbReference type="NCBI Taxonomy" id="2656541"/>
    <lineage>
        <taxon>Viruses</taxon>
        <taxon>Duplodnaviria</taxon>
        <taxon>Heunggongvirae</taxon>
        <taxon>Uroviricota</taxon>
        <taxon>Caudoviricetes</taxon>
        <taxon>Stormageddonvirus</taxon>
        <taxon>Stormageddonvirus Stormageddon</taxon>
    </lineage>
</organism>
<dbReference type="KEGG" id="vg:64766874"/>
<protein>
    <submittedName>
        <fullName evidence="1">Uncharacterized protein</fullName>
    </submittedName>
</protein>
<accession>A0A649VR93</accession>
<dbReference type="EMBL" id="MN586040">
    <property type="protein sequence ID" value="QGJ95027.1"/>
    <property type="molecule type" value="Genomic_DNA"/>
</dbReference>
<gene>
    <name evidence="1" type="primary">167</name>
    <name evidence="1" type="ORF">SEA_STORMAGEDDON_167</name>
</gene>